<name>A0A2H3D0J6_ARMGA</name>
<feature type="region of interest" description="Disordered" evidence="1">
    <location>
        <begin position="131"/>
        <end position="172"/>
    </location>
</feature>
<organism evidence="2 3">
    <name type="scientific">Armillaria gallica</name>
    <name type="common">Bulbous honey fungus</name>
    <name type="synonym">Armillaria bulbosa</name>
    <dbReference type="NCBI Taxonomy" id="47427"/>
    <lineage>
        <taxon>Eukaryota</taxon>
        <taxon>Fungi</taxon>
        <taxon>Dikarya</taxon>
        <taxon>Basidiomycota</taxon>
        <taxon>Agaricomycotina</taxon>
        <taxon>Agaricomycetes</taxon>
        <taxon>Agaricomycetidae</taxon>
        <taxon>Agaricales</taxon>
        <taxon>Marasmiineae</taxon>
        <taxon>Physalacriaceae</taxon>
        <taxon>Armillaria</taxon>
    </lineage>
</organism>
<feature type="compositionally biased region" description="Low complexity" evidence="1">
    <location>
        <begin position="155"/>
        <end position="169"/>
    </location>
</feature>
<accession>A0A2H3D0J6</accession>
<evidence type="ECO:0000313" key="2">
    <source>
        <dbReference type="EMBL" id="PBK87600.1"/>
    </source>
</evidence>
<reference evidence="3" key="1">
    <citation type="journal article" date="2017" name="Nat. Ecol. Evol.">
        <title>Genome expansion and lineage-specific genetic innovations in the forest pathogenic fungi Armillaria.</title>
        <authorList>
            <person name="Sipos G."/>
            <person name="Prasanna A.N."/>
            <person name="Walter M.C."/>
            <person name="O'Connor E."/>
            <person name="Balint B."/>
            <person name="Krizsan K."/>
            <person name="Kiss B."/>
            <person name="Hess J."/>
            <person name="Varga T."/>
            <person name="Slot J."/>
            <person name="Riley R."/>
            <person name="Boka B."/>
            <person name="Rigling D."/>
            <person name="Barry K."/>
            <person name="Lee J."/>
            <person name="Mihaltcheva S."/>
            <person name="LaButti K."/>
            <person name="Lipzen A."/>
            <person name="Waldron R."/>
            <person name="Moloney N.M."/>
            <person name="Sperisen C."/>
            <person name="Kredics L."/>
            <person name="Vagvoelgyi C."/>
            <person name="Patrignani A."/>
            <person name="Fitzpatrick D."/>
            <person name="Nagy I."/>
            <person name="Doyle S."/>
            <person name="Anderson J.B."/>
            <person name="Grigoriev I.V."/>
            <person name="Gueldener U."/>
            <person name="Muensterkoetter M."/>
            <person name="Nagy L.G."/>
        </authorList>
    </citation>
    <scope>NUCLEOTIDE SEQUENCE [LARGE SCALE GENOMIC DNA]</scope>
    <source>
        <strain evidence="3">Ar21-2</strain>
    </source>
</reference>
<evidence type="ECO:0000313" key="3">
    <source>
        <dbReference type="Proteomes" id="UP000217790"/>
    </source>
</evidence>
<dbReference type="EMBL" id="KZ293677">
    <property type="protein sequence ID" value="PBK87600.1"/>
    <property type="molecule type" value="Genomic_DNA"/>
</dbReference>
<dbReference type="AlphaFoldDB" id="A0A2H3D0J6"/>
<proteinExistence type="predicted"/>
<dbReference type="Proteomes" id="UP000217790">
    <property type="component" value="Unassembled WGS sequence"/>
</dbReference>
<sequence>MSAPVWPPATSVHSSKCKHSQCLSTWVVSPMSVLASHIGPLYTQAVYTKVGNKVSPIKKVCSYCLTHVVSVGSADRHLSGALPTPVCAAVHELPAVSISELGPNKVSALEESRSLRPSSFESVGVPQPVMIDYPVDGATHTSSDCSNASTDESSKSGYESGEGSQSGESYNNMLNDVAGTVSVPDIAGSAVAVPVEHVQHVKIKTEHGQYVDTMIQNSLAQHVAGSGHARDDTSVSVFVSLSLSVAPLSVPVVYLEDLDGPPLPGSPKK</sequence>
<dbReference type="InParanoid" id="A0A2H3D0J6"/>
<protein>
    <submittedName>
        <fullName evidence="2">Uncharacterized protein</fullName>
    </submittedName>
</protein>
<gene>
    <name evidence="2" type="ORF">ARMGADRAFT_1034529</name>
</gene>
<keyword evidence="3" id="KW-1185">Reference proteome</keyword>
<feature type="compositionally biased region" description="Polar residues" evidence="1">
    <location>
        <begin position="139"/>
        <end position="151"/>
    </location>
</feature>
<evidence type="ECO:0000256" key="1">
    <source>
        <dbReference type="SAM" id="MobiDB-lite"/>
    </source>
</evidence>